<feature type="transmembrane region" description="Helical" evidence="12">
    <location>
        <begin position="63"/>
        <end position="87"/>
    </location>
</feature>
<dbReference type="Proteomes" id="UP000091857">
    <property type="component" value="Chromosome 5"/>
</dbReference>
<evidence type="ECO:0000256" key="2">
    <source>
        <dbReference type="ARBA" id="ARBA00007577"/>
    </source>
</evidence>
<name>A0A2C9VS94_MANES</name>
<evidence type="ECO:0000313" key="16">
    <source>
        <dbReference type="Proteomes" id="UP000091857"/>
    </source>
</evidence>
<evidence type="ECO:0000256" key="5">
    <source>
        <dbReference type="ARBA" id="ARBA00022737"/>
    </source>
</evidence>
<dbReference type="Gene3D" id="1.20.1560.10">
    <property type="entry name" value="ABC transporter type 1, transmembrane domain"/>
    <property type="match status" value="1"/>
</dbReference>
<evidence type="ECO:0000313" key="15">
    <source>
        <dbReference type="EMBL" id="OAY48838.1"/>
    </source>
</evidence>
<dbReference type="GO" id="GO:0005886">
    <property type="term" value="C:plasma membrane"/>
    <property type="evidence" value="ECO:0007669"/>
    <property type="project" value="UniProtKB-SubCell"/>
</dbReference>
<feature type="compositionally biased region" description="Basic and acidic residues" evidence="11">
    <location>
        <begin position="20"/>
        <end position="45"/>
    </location>
</feature>
<feature type="region of interest" description="Disordered" evidence="11">
    <location>
        <begin position="1"/>
        <end position="45"/>
    </location>
</feature>
<dbReference type="CDD" id="cd03249">
    <property type="entry name" value="ABC_MTABC3_MDL1_MDL2"/>
    <property type="match status" value="2"/>
</dbReference>
<feature type="domain" description="ABC transmembrane type-1" evidence="14">
    <location>
        <begin position="67"/>
        <end position="354"/>
    </location>
</feature>
<evidence type="ECO:0000256" key="3">
    <source>
        <dbReference type="ARBA" id="ARBA00022448"/>
    </source>
</evidence>
<evidence type="ECO:0000256" key="7">
    <source>
        <dbReference type="ARBA" id="ARBA00022840"/>
    </source>
</evidence>
<dbReference type="GO" id="GO:0010328">
    <property type="term" value="F:auxin influx transmembrane transporter activity"/>
    <property type="evidence" value="ECO:0007669"/>
    <property type="project" value="UniProtKB-ARBA"/>
</dbReference>
<dbReference type="CDD" id="cd18577">
    <property type="entry name" value="ABC_6TM_Pgp_ABCB1_D1_like"/>
    <property type="match status" value="1"/>
</dbReference>
<organism evidence="15 16">
    <name type="scientific">Manihot esculenta</name>
    <name type="common">Cassava</name>
    <name type="synonym">Jatropha manihot</name>
    <dbReference type="NCBI Taxonomy" id="3983"/>
    <lineage>
        <taxon>Eukaryota</taxon>
        <taxon>Viridiplantae</taxon>
        <taxon>Streptophyta</taxon>
        <taxon>Embryophyta</taxon>
        <taxon>Tracheophyta</taxon>
        <taxon>Spermatophyta</taxon>
        <taxon>Magnoliopsida</taxon>
        <taxon>eudicotyledons</taxon>
        <taxon>Gunneridae</taxon>
        <taxon>Pentapetalae</taxon>
        <taxon>rosids</taxon>
        <taxon>fabids</taxon>
        <taxon>Malpighiales</taxon>
        <taxon>Euphorbiaceae</taxon>
        <taxon>Crotonoideae</taxon>
        <taxon>Manihoteae</taxon>
        <taxon>Manihot</taxon>
    </lineage>
</organism>
<feature type="compositionally biased region" description="Polar residues" evidence="11">
    <location>
        <begin position="8"/>
        <end position="19"/>
    </location>
</feature>
<dbReference type="Gene3D" id="3.40.50.300">
    <property type="entry name" value="P-loop containing nucleotide triphosphate hydrolases"/>
    <property type="match status" value="2"/>
</dbReference>
<dbReference type="FunFam" id="3.40.50.300:FF:000066">
    <property type="entry name" value="ABC transporter B family member 1"/>
    <property type="match status" value="2"/>
</dbReference>
<dbReference type="SUPFAM" id="SSF90123">
    <property type="entry name" value="ABC transporter transmembrane region"/>
    <property type="match status" value="2"/>
</dbReference>
<comment type="caution">
    <text evidence="15">The sequence shown here is derived from an EMBL/GenBank/DDBJ whole genome shotgun (WGS) entry which is preliminary data.</text>
</comment>
<dbReference type="SUPFAM" id="SSF52540">
    <property type="entry name" value="P-loop containing nucleoside triphosphate hydrolases"/>
    <property type="match status" value="2"/>
</dbReference>
<accession>A0A2C9VS94</accession>
<keyword evidence="6" id="KW-0547">Nucleotide-binding</keyword>
<feature type="compositionally biased region" description="Low complexity" evidence="11">
    <location>
        <begin position="655"/>
        <end position="665"/>
    </location>
</feature>
<feature type="domain" description="ABC transporter" evidence="13">
    <location>
        <begin position="389"/>
        <end position="625"/>
    </location>
</feature>
<reference evidence="16" key="1">
    <citation type="journal article" date="2016" name="Nat. Biotechnol.">
        <title>Sequencing wild and cultivated cassava and related species reveals extensive interspecific hybridization and genetic diversity.</title>
        <authorList>
            <person name="Bredeson J.V."/>
            <person name="Lyons J.B."/>
            <person name="Prochnik S.E."/>
            <person name="Wu G.A."/>
            <person name="Ha C.M."/>
            <person name="Edsinger-Gonzales E."/>
            <person name="Grimwood J."/>
            <person name="Schmutz J."/>
            <person name="Rabbi I.Y."/>
            <person name="Egesi C."/>
            <person name="Nauluvula P."/>
            <person name="Lebot V."/>
            <person name="Ndunguru J."/>
            <person name="Mkamilo G."/>
            <person name="Bart R.S."/>
            <person name="Setter T.L."/>
            <person name="Gleadow R.M."/>
            <person name="Kulakow P."/>
            <person name="Ferguson M.E."/>
            <person name="Rounsley S."/>
            <person name="Rokhsar D.S."/>
        </authorList>
    </citation>
    <scope>NUCLEOTIDE SEQUENCE [LARGE SCALE GENOMIC DNA]</scope>
    <source>
        <strain evidence="16">cv. AM560-2</strain>
    </source>
</reference>
<comment type="similarity">
    <text evidence="2">Belongs to the ABC transporter superfamily. ABCB family. Multidrug resistance exporter (TC 3.A.1.201) subfamily.</text>
</comment>
<evidence type="ECO:0000256" key="10">
    <source>
        <dbReference type="ARBA" id="ARBA00023180"/>
    </source>
</evidence>
<feature type="transmembrane region" description="Helical" evidence="12">
    <location>
        <begin position="290"/>
        <end position="313"/>
    </location>
</feature>
<dbReference type="PANTHER" id="PTHR43394:SF16">
    <property type="entry name" value="ABC TRANSPORTER B FAMILY MEMBER 4-LIKE ISOFORM X1"/>
    <property type="match status" value="1"/>
</dbReference>
<dbReference type="InterPro" id="IPR003593">
    <property type="entry name" value="AAA+_ATPase"/>
</dbReference>
<dbReference type="InterPro" id="IPR036640">
    <property type="entry name" value="ABC1_TM_sf"/>
</dbReference>
<feature type="domain" description="ABC transporter" evidence="13">
    <location>
        <begin position="1043"/>
        <end position="1280"/>
    </location>
</feature>
<keyword evidence="5" id="KW-0677">Repeat</keyword>
<proteinExistence type="inferred from homology"/>
<dbReference type="CDD" id="cd18578">
    <property type="entry name" value="ABC_6TM_Pgp_ABCB1_D2_like"/>
    <property type="match status" value="1"/>
</dbReference>
<evidence type="ECO:0000256" key="4">
    <source>
        <dbReference type="ARBA" id="ARBA00022692"/>
    </source>
</evidence>
<evidence type="ECO:0000256" key="12">
    <source>
        <dbReference type="SAM" id="Phobius"/>
    </source>
</evidence>
<dbReference type="PROSITE" id="PS50893">
    <property type="entry name" value="ABC_TRANSPORTER_2"/>
    <property type="match status" value="2"/>
</dbReference>
<dbReference type="FunFam" id="1.20.1560.10:FF:000044">
    <property type="entry name" value="ABC transporter B family member 9"/>
    <property type="match status" value="1"/>
</dbReference>
<keyword evidence="4 12" id="KW-0812">Transmembrane</keyword>
<feature type="transmembrane region" description="Helical" evidence="12">
    <location>
        <begin position="114"/>
        <end position="134"/>
    </location>
</feature>
<evidence type="ECO:0000256" key="8">
    <source>
        <dbReference type="ARBA" id="ARBA00022989"/>
    </source>
</evidence>
<dbReference type="InterPro" id="IPR027417">
    <property type="entry name" value="P-loop_NTPase"/>
</dbReference>
<feature type="transmembrane region" description="Helical" evidence="12">
    <location>
        <begin position="216"/>
        <end position="234"/>
    </location>
</feature>
<evidence type="ECO:0000256" key="1">
    <source>
        <dbReference type="ARBA" id="ARBA00004651"/>
    </source>
</evidence>
<dbReference type="GO" id="GO:0010329">
    <property type="term" value="F:auxin efflux transmembrane transporter activity"/>
    <property type="evidence" value="ECO:0007669"/>
    <property type="project" value="UniProtKB-ARBA"/>
</dbReference>
<dbReference type="InterPro" id="IPR017871">
    <property type="entry name" value="ABC_transporter-like_CS"/>
</dbReference>
<dbReference type="EMBL" id="CM004391">
    <property type="protein sequence ID" value="OAY48838.1"/>
    <property type="molecule type" value="Genomic_DNA"/>
</dbReference>
<dbReference type="GO" id="GO:0005524">
    <property type="term" value="F:ATP binding"/>
    <property type="evidence" value="ECO:0007669"/>
    <property type="project" value="UniProtKB-KW"/>
</dbReference>
<evidence type="ECO:0000256" key="9">
    <source>
        <dbReference type="ARBA" id="ARBA00023136"/>
    </source>
</evidence>
<feature type="transmembrane region" description="Helical" evidence="12">
    <location>
        <begin position="718"/>
        <end position="742"/>
    </location>
</feature>
<dbReference type="Pfam" id="PF00664">
    <property type="entry name" value="ABC_membrane"/>
    <property type="match status" value="2"/>
</dbReference>
<dbReference type="InterPro" id="IPR011527">
    <property type="entry name" value="ABC1_TM_dom"/>
</dbReference>
<dbReference type="FunFam" id="1.20.1560.10:FF:000009">
    <property type="entry name" value="ABC transporter B family member 1"/>
    <property type="match status" value="1"/>
</dbReference>
<dbReference type="Pfam" id="PF00005">
    <property type="entry name" value="ABC_tran"/>
    <property type="match status" value="2"/>
</dbReference>
<keyword evidence="8 12" id="KW-1133">Transmembrane helix</keyword>
<dbReference type="PROSITE" id="PS00211">
    <property type="entry name" value="ABC_TRANSPORTER_1"/>
    <property type="match status" value="2"/>
</dbReference>
<dbReference type="PANTHER" id="PTHR43394">
    <property type="entry name" value="ATP-DEPENDENT PERMEASE MDL1, MITOCHONDRIAL"/>
    <property type="match status" value="1"/>
</dbReference>
<dbReference type="PROSITE" id="PS50929">
    <property type="entry name" value="ABC_TM1F"/>
    <property type="match status" value="2"/>
</dbReference>
<feature type="domain" description="ABC transmembrane type-1" evidence="14">
    <location>
        <begin position="722"/>
        <end position="1008"/>
    </location>
</feature>
<dbReference type="GO" id="GO:0016887">
    <property type="term" value="F:ATP hydrolysis activity"/>
    <property type="evidence" value="ECO:0007669"/>
    <property type="project" value="InterPro"/>
</dbReference>
<feature type="transmembrane region" description="Helical" evidence="12">
    <location>
        <begin position="848"/>
        <end position="878"/>
    </location>
</feature>
<evidence type="ECO:0000256" key="11">
    <source>
        <dbReference type="SAM" id="MobiDB-lite"/>
    </source>
</evidence>
<sequence length="1288" mass="139603">MAMENDINGVTSSHEASTSKSHEEEKISQVNGHPEETGKRKGDEKTNSVPFHRLFSFADFTDIMLMIIGSIGAVGNGISLPLMTIFLGDMINAFGENQNNKDVLHVVSKVSLKFVYLAVGSGVASFLQVACWMVTGERQAARIRGLYLKTILRQDIAFFDKETNTGEVIGRMSGDTVLIQDAMGEKVGKFLQLVSTFIGGFVIAFVKGWLLTIVMLSSLPLLVLAGAAMSIVMARMASQGQNAYAKAATVVEQTIGSIRIVASFTGEKQAISNYEKFLVTAYNAGVREGFFSGLGLGLFTLIIFCSYGLAIWFGGKMILEKEYTGGEVINVIIAVLTGSTSLGQASPSMTAFAAGQAAAYKMFETINRKSEIDAYDTRGKILDDIHGNIELREVYFSYPARPNEQIFNGFSLSIPTGTTAALVGQSGSGKSTVISLIERFYDPQAGEVLIDGINLKEFQLKWIRNKIGLVSQEPVLFTSSIRDNIAYGKDEATTEEIRAAAELANAAKFIDKLPQGLDTMVGEHGTQLSGGQKQRIAIARAILKDPRILLLDEATSALDAESERIVQEALDRIMVNRTTVIVAHRLSTVRNADMIAVIHHGKIVQKGSHPELLADPDGAYSQLIRLQEINQDSEHAADENKGSDISSESFRRSSQRNSLQRSISRASNGVGNSHRHSFSASFGLPTGINASEPEVSPQEKQTSEVPISRLAYLNKPEIPVLVAGSIAAIINGVIFPIFGILISRVIKAFFEPPHELRKDSKFWAIIFMIIGIVSFLACVTQLYLFSVAGAKLIQRIRSMCFEKVVHMEVGWFDEVEHSSGTIGARLSADASILRALVGDTLAQTVQNIASAVAGLVIAFSASWQLAFIILVLIPLIGINGYVQVKFMKGFSADAKMMYEEASQVANDAVGSIRTVASFCAEEKVMQLYRKKCQGPLKSGIRQGLISGIGFGVSFFLLFSVYATSFYAGAQLVKHGKTTFSDVFQVFFALVMAAIGVSQSSSFAPDSSKAKNAAASIFSILDDKSKIDPSDETGITLENVRGEIELVHVSFRYPSRPDIQIFQDLCLAIHSGKTLALVGESGSGKSTVISLLQRFYDPDSGNITLDGVEIRRLQLKWLRQQMGLVSQEPILFNDTIRDNIAYGKGGNATEAEILAASELANAHKFISSLQQGYDTVVGERGIQLSGGQKQRVAIARAIVKNPKILLLDEATSALDAESERVVQDALDRVMVSRTTVVVAHRLSTIKNADVIAVVKNGVIVEKGKHDSLINIRDGFYASLVALHMSASTA</sequence>
<evidence type="ECO:0000259" key="13">
    <source>
        <dbReference type="PROSITE" id="PS50893"/>
    </source>
</evidence>
<feature type="compositionally biased region" description="Basic and acidic residues" evidence="11">
    <location>
        <begin position="632"/>
        <end position="642"/>
    </location>
</feature>
<dbReference type="GO" id="GO:0055085">
    <property type="term" value="P:transmembrane transport"/>
    <property type="evidence" value="ECO:0000318"/>
    <property type="project" value="GO_Central"/>
</dbReference>
<feature type="transmembrane region" description="Helical" evidence="12">
    <location>
        <begin position="982"/>
        <end position="1003"/>
    </location>
</feature>
<keyword evidence="7" id="KW-0067">ATP-binding</keyword>
<dbReference type="InterPro" id="IPR003439">
    <property type="entry name" value="ABC_transporter-like_ATP-bd"/>
</dbReference>
<gene>
    <name evidence="15" type="ORF">MANES_05G009300v8</name>
</gene>
<dbReference type="GO" id="GO:0016020">
    <property type="term" value="C:membrane"/>
    <property type="evidence" value="ECO:0000318"/>
    <property type="project" value="GO_Central"/>
</dbReference>
<dbReference type="GO" id="GO:0042626">
    <property type="term" value="F:ATPase-coupled transmembrane transporter activity"/>
    <property type="evidence" value="ECO:0000318"/>
    <property type="project" value="GO_Central"/>
</dbReference>
<dbReference type="GO" id="GO:0140359">
    <property type="term" value="F:ABC-type transporter activity"/>
    <property type="evidence" value="ECO:0007669"/>
    <property type="project" value="InterPro"/>
</dbReference>
<keyword evidence="10" id="KW-0325">Glycoprotein</keyword>
<evidence type="ECO:0000259" key="14">
    <source>
        <dbReference type="PROSITE" id="PS50929"/>
    </source>
</evidence>
<protein>
    <submittedName>
        <fullName evidence="15">Uncharacterized protein</fullName>
    </submittedName>
</protein>
<evidence type="ECO:0000256" key="6">
    <source>
        <dbReference type="ARBA" id="ARBA00022741"/>
    </source>
</evidence>
<keyword evidence="9 12" id="KW-0472">Membrane</keyword>
<keyword evidence="16" id="KW-1185">Reference proteome</keyword>
<feature type="region of interest" description="Disordered" evidence="11">
    <location>
        <begin position="632"/>
        <end position="675"/>
    </location>
</feature>
<feature type="transmembrane region" description="Helical" evidence="12">
    <location>
        <begin position="762"/>
        <end position="785"/>
    </location>
</feature>
<dbReference type="Gramene" id="Manes.05G009300.1.v8.1">
    <property type="protein sequence ID" value="Manes.05G009300.1.v8.1.CDS"/>
    <property type="gene ID" value="Manes.05G009300.v8.1"/>
</dbReference>
<dbReference type="SMART" id="SM00382">
    <property type="entry name" value="AAA"/>
    <property type="match status" value="2"/>
</dbReference>
<feature type="transmembrane region" description="Helical" evidence="12">
    <location>
        <begin position="190"/>
        <end position="210"/>
    </location>
</feature>
<keyword evidence="3" id="KW-0813">Transport</keyword>
<comment type="subcellular location">
    <subcellularLocation>
        <location evidence="1">Cell membrane</location>
        <topology evidence="1">Multi-pass membrane protein</topology>
    </subcellularLocation>
</comment>
<feature type="transmembrane region" description="Helical" evidence="12">
    <location>
        <begin position="943"/>
        <end position="962"/>
    </location>
</feature>
<dbReference type="InterPro" id="IPR039421">
    <property type="entry name" value="Type_1_exporter"/>
</dbReference>